<proteinExistence type="predicted"/>
<organism evidence="1">
    <name type="scientific">Arundo donax</name>
    <name type="common">Giant reed</name>
    <name type="synonym">Donax arundinaceus</name>
    <dbReference type="NCBI Taxonomy" id="35708"/>
    <lineage>
        <taxon>Eukaryota</taxon>
        <taxon>Viridiplantae</taxon>
        <taxon>Streptophyta</taxon>
        <taxon>Embryophyta</taxon>
        <taxon>Tracheophyta</taxon>
        <taxon>Spermatophyta</taxon>
        <taxon>Magnoliopsida</taxon>
        <taxon>Liliopsida</taxon>
        <taxon>Poales</taxon>
        <taxon>Poaceae</taxon>
        <taxon>PACMAD clade</taxon>
        <taxon>Arundinoideae</taxon>
        <taxon>Arundineae</taxon>
        <taxon>Arundo</taxon>
    </lineage>
</organism>
<protein>
    <submittedName>
        <fullName evidence="1">Uncharacterized protein</fullName>
    </submittedName>
</protein>
<sequence>MIREKQSPLPIYQCSSLFTIHSWQYD</sequence>
<reference evidence="1" key="2">
    <citation type="journal article" date="2015" name="Data Brief">
        <title>Shoot transcriptome of the giant reed, Arundo donax.</title>
        <authorList>
            <person name="Barrero R.A."/>
            <person name="Guerrero F.D."/>
            <person name="Moolhuijzen P."/>
            <person name="Goolsby J.A."/>
            <person name="Tidwell J."/>
            <person name="Bellgard S.E."/>
            <person name="Bellgard M.I."/>
        </authorList>
    </citation>
    <scope>NUCLEOTIDE SEQUENCE</scope>
    <source>
        <tissue evidence="1">Shoot tissue taken approximately 20 cm above the soil surface</tissue>
    </source>
</reference>
<dbReference type="AlphaFoldDB" id="A0A0A9AGG1"/>
<name>A0A0A9AGG1_ARUDO</name>
<reference evidence="1" key="1">
    <citation type="submission" date="2014-09" db="EMBL/GenBank/DDBJ databases">
        <authorList>
            <person name="Magalhaes I.L.F."/>
            <person name="Oliveira U."/>
            <person name="Santos F.R."/>
            <person name="Vidigal T.H.D.A."/>
            <person name="Brescovit A.D."/>
            <person name="Santos A.J."/>
        </authorList>
    </citation>
    <scope>NUCLEOTIDE SEQUENCE</scope>
    <source>
        <tissue evidence="1">Shoot tissue taken approximately 20 cm above the soil surface</tissue>
    </source>
</reference>
<evidence type="ECO:0000313" key="1">
    <source>
        <dbReference type="EMBL" id="JAD50236.1"/>
    </source>
</evidence>
<accession>A0A0A9AGG1</accession>
<dbReference type="EMBL" id="GBRH01247659">
    <property type="protein sequence ID" value="JAD50236.1"/>
    <property type="molecule type" value="Transcribed_RNA"/>
</dbReference>